<dbReference type="PROSITE" id="PS51257">
    <property type="entry name" value="PROKAR_LIPOPROTEIN"/>
    <property type="match status" value="1"/>
</dbReference>
<comment type="caution">
    <text evidence="2">The sequence shown here is derived from an EMBL/GenBank/DDBJ whole genome shotgun (WGS) entry which is preliminary data.</text>
</comment>
<gene>
    <name evidence="2" type="ORF">F3F73_20515</name>
</gene>
<evidence type="ECO:0000313" key="3">
    <source>
        <dbReference type="Proteomes" id="UP000422221"/>
    </source>
</evidence>
<accession>A0A7J4XDL3</accession>
<sequence length="816" mass="86994">MKKKSFLGVVSARIALLTLALSGALMTGCYKEDGLDASKPGETVTLPDAAYTISGSVTDIETGDGVNLTAVETNVGTATILGDGSYAVKISKFTESEKVVNLIFKAEGYKDAKRTVSVAKIEDGQTVVYPLSVVMKKDIPAKEYVDVVYDLTFAVKDAQTGAVIEGITPEVTPAANSEGKYAAGEYLVKTAANDKYYSSATVVSLPAMQVEKGENNVISKAIVLLVEPVTITEPVYINISGAVTDKNGKALEADEIVLYADGQVAKTISAASEFRFTVEKADVTYQVGAKKGATEIKSAEINADGGNYDCILVFTEIGEEATVKLPYVLDVNVVDADTKLPVTAEVKINGAAIQASYDAGIYTVTATATGYQKAEVKVALEVVYGKAGDKVYRVIDIEMVKEEKPEIEYVRIYGATVDKYGVLAESQVIRLEGANIQPVYNSSNFDFTVEKDAASSYTIYSEVVNSTATGVIAAKGKVTITDVTAYYQVLSYPCKVENGKEVIEAGEGATGTIIPDVDSNGKVLETVSNIMADGTTVTLKENTVITPADATLILVRNLADEAAPGDNDKTGTTPLSIRSYIGLPDGLAFAGNPLLISFADDYNGQLGDLNLEYEGTDGVWSLDPKGDKGVKLSGGVYTMNIEHFSKFRAAIDLGISEESGVVKSDYTSFPVGRMNNNDVEIDVHVTCTGLKAGVKYENYDQLVAEVKQKFSNENAQNVVLTAIQDAYADVKKEFETVTLEGDIKVPAFTLLNSVSVETKEVTKPCTVTVNNIQIQFNVLTVEYLKVVTLEKDMTHIGHSHGHGNDLNAGGGIIVGE</sequence>
<dbReference type="EMBL" id="VWMK01000026">
    <property type="protein sequence ID" value="KAA3758627.1"/>
    <property type="molecule type" value="Genomic_DNA"/>
</dbReference>
<dbReference type="AlphaFoldDB" id="A0A7J4XDL3"/>
<dbReference type="Proteomes" id="UP000422221">
    <property type="component" value="Unassembled WGS sequence"/>
</dbReference>
<evidence type="ECO:0000256" key="1">
    <source>
        <dbReference type="SAM" id="SignalP"/>
    </source>
</evidence>
<organism evidence="2 3">
    <name type="scientific">Bacteroides salyersiae</name>
    <dbReference type="NCBI Taxonomy" id="291644"/>
    <lineage>
        <taxon>Bacteria</taxon>
        <taxon>Pseudomonadati</taxon>
        <taxon>Bacteroidota</taxon>
        <taxon>Bacteroidia</taxon>
        <taxon>Bacteroidales</taxon>
        <taxon>Bacteroidaceae</taxon>
        <taxon>Bacteroides</taxon>
    </lineage>
</organism>
<keyword evidence="1" id="KW-0732">Signal</keyword>
<feature type="chain" id="PRO_5029509026" evidence="1">
    <location>
        <begin position="28"/>
        <end position="816"/>
    </location>
</feature>
<name>A0A7J4XDL3_9BACE</name>
<evidence type="ECO:0000313" key="2">
    <source>
        <dbReference type="EMBL" id="KAA3758627.1"/>
    </source>
</evidence>
<proteinExistence type="predicted"/>
<dbReference type="GeneID" id="93116711"/>
<dbReference type="RefSeq" id="WP_007480469.1">
    <property type="nucleotide sequence ID" value="NZ_CAXSTI010000001.1"/>
</dbReference>
<protein>
    <submittedName>
        <fullName evidence="2">DUF3869 domain-containing protein</fullName>
    </submittedName>
</protein>
<reference evidence="2 3" key="1">
    <citation type="journal article" date="2019" name="Nat. Med.">
        <title>A library of human gut bacterial isolates paired with longitudinal multiomics data enables mechanistic microbiome research.</title>
        <authorList>
            <person name="Poyet M."/>
            <person name="Groussin M."/>
            <person name="Gibbons S.M."/>
            <person name="Avila-Pacheco J."/>
            <person name="Jiang X."/>
            <person name="Kearney S.M."/>
            <person name="Perrotta A.R."/>
            <person name="Berdy B."/>
            <person name="Zhao S."/>
            <person name="Lieberman T.D."/>
            <person name="Swanson P.K."/>
            <person name="Smith M."/>
            <person name="Roesemann S."/>
            <person name="Alexander J.E."/>
            <person name="Rich S.A."/>
            <person name="Livny J."/>
            <person name="Vlamakis H."/>
            <person name="Clish C."/>
            <person name="Bullock K."/>
            <person name="Deik A."/>
            <person name="Scott J."/>
            <person name="Pierce K.A."/>
            <person name="Xavier R.J."/>
            <person name="Alm E.J."/>
        </authorList>
    </citation>
    <scope>NUCLEOTIDE SEQUENCE [LARGE SCALE GENOMIC DNA]</scope>
    <source>
        <strain evidence="2 3">BIOML-A10</strain>
    </source>
</reference>
<feature type="signal peptide" evidence="1">
    <location>
        <begin position="1"/>
        <end position="27"/>
    </location>
</feature>